<feature type="compositionally biased region" description="Low complexity" evidence="1">
    <location>
        <begin position="138"/>
        <end position="147"/>
    </location>
</feature>
<dbReference type="CDD" id="cd00586">
    <property type="entry name" value="4HBT"/>
    <property type="match status" value="1"/>
</dbReference>
<dbReference type="Gene3D" id="3.10.129.10">
    <property type="entry name" value="Hotdog Thioesterase"/>
    <property type="match status" value="1"/>
</dbReference>
<accession>A0A3L8R8N0</accession>
<organism evidence="2 3">
    <name type="scientific">Streptomyces rapamycinicus (strain ATCC 29253 / DSM 41530 / NRRL 5491 / AYB-994)</name>
    <name type="common">Streptomyces hygroscopicus (strain ATCC 29253)</name>
    <dbReference type="NCBI Taxonomy" id="1343740"/>
    <lineage>
        <taxon>Bacteria</taxon>
        <taxon>Bacillati</taxon>
        <taxon>Actinomycetota</taxon>
        <taxon>Actinomycetes</taxon>
        <taxon>Kitasatosporales</taxon>
        <taxon>Streptomycetaceae</taxon>
        <taxon>Streptomyces</taxon>
        <taxon>Streptomyces violaceusniger group</taxon>
    </lineage>
</organism>
<evidence type="ECO:0000256" key="1">
    <source>
        <dbReference type="SAM" id="MobiDB-lite"/>
    </source>
</evidence>
<evidence type="ECO:0000313" key="2">
    <source>
        <dbReference type="EMBL" id="RLV76135.1"/>
    </source>
</evidence>
<evidence type="ECO:0000313" key="3">
    <source>
        <dbReference type="Proteomes" id="UP000281594"/>
    </source>
</evidence>
<dbReference type="Proteomes" id="UP000281594">
    <property type="component" value="Unassembled WGS sequence"/>
</dbReference>
<protein>
    <submittedName>
        <fullName evidence="2">Uncharacterized protein</fullName>
    </submittedName>
</protein>
<dbReference type="EMBL" id="QYCY01000002">
    <property type="protein sequence ID" value="RLV76135.1"/>
    <property type="molecule type" value="Genomic_DNA"/>
</dbReference>
<dbReference type="RefSeq" id="WP_121826311.1">
    <property type="nucleotide sequence ID" value="NC_022785.1"/>
</dbReference>
<dbReference type="Pfam" id="PF13279">
    <property type="entry name" value="4HBT_2"/>
    <property type="match status" value="1"/>
</dbReference>
<name>A0A3L8R8N0_STRRN</name>
<gene>
    <name evidence="2" type="ORF">D3C57_142955</name>
</gene>
<dbReference type="AlphaFoldDB" id="A0A3L8R8N0"/>
<feature type="region of interest" description="Disordered" evidence="1">
    <location>
        <begin position="138"/>
        <end position="158"/>
    </location>
</feature>
<dbReference type="InterPro" id="IPR029069">
    <property type="entry name" value="HotDog_dom_sf"/>
</dbReference>
<dbReference type="SUPFAM" id="SSF54637">
    <property type="entry name" value="Thioesterase/thiol ester dehydrase-isomerase"/>
    <property type="match status" value="1"/>
</dbReference>
<reference evidence="2 3" key="1">
    <citation type="journal article" date="2018" name="J. Biol. Chem.">
        <title>Discovery of the actinoplanic acid pathway in Streptomyces rapamycinicus reveals a genetically conserved synergism with rapamycin.</title>
        <authorList>
            <person name="Mrak P."/>
            <person name="Krastel P."/>
            <person name="Pivk Lukancic P."/>
            <person name="Tao J."/>
            <person name="Pistorius D."/>
            <person name="Moore C.M."/>
        </authorList>
    </citation>
    <scope>NUCLEOTIDE SEQUENCE [LARGE SCALE GENOMIC DNA]</scope>
    <source>
        <strain evidence="2 3">NRRL 5491</strain>
    </source>
</reference>
<comment type="caution">
    <text evidence="2">The sequence shown here is derived from an EMBL/GenBank/DDBJ whole genome shotgun (WGS) entry which is preliminary data.</text>
</comment>
<dbReference type="STRING" id="1343740.M271_00740"/>
<sequence>MPPEEARTVHRCRVEWPDTDASGHYHNTAVVRFVEAAEAALIRGGGLVGYFGAAPRVRYEVDFAAPLWFGQEVTTSIAVEKIGTSSMTFTFEVWGEATDSHPRQLAASGRYTVVHVPPRGERVSAPWPAEWITALKVTPAATPTPTDVETDTGSSRQP</sequence>
<proteinExistence type="predicted"/>